<dbReference type="SUPFAM" id="SSF54001">
    <property type="entry name" value="Cysteine proteinases"/>
    <property type="match status" value="1"/>
</dbReference>
<feature type="transmembrane region" description="Helical" evidence="1">
    <location>
        <begin position="76"/>
        <end position="97"/>
    </location>
</feature>
<feature type="domain" description="Transglutaminase-like" evidence="2">
    <location>
        <begin position="176"/>
        <end position="258"/>
    </location>
</feature>
<dbReference type="Proteomes" id="UP000249248">
    <property type="component" value="Unassembled WGS sequence"/>
</dbReference>
<accession>A0A2W1MZW4</accession>
<keyword evidence="4" id="KW-1185">Reference proteome</keyword>
<dbReference type="InterPro" id="IPR038765">
    <property type="entry name" value="Papain-like_cys_pep_sf"/>
</dbReference>
<feature type="transmembrane region" description="Helical" evidence="1">
    <location>
        <begin position="51"/>
        <end position="70"/>
    </location>
</feature>
<evidence type="ECO:0000313" key="3">
    <source>
        <dbReference type="EMBL" id="PZE17477.1"/>
    </source>
</evidence>
<dbReference type="RefSeq" id="WP_111062438.1">
    <property type="nucleotide sequence ID" value="NZ_JBHUCU010000027.1"/>
</dbReference>
<keyword evidence="1" id="KW-1133">Transmembrane helix</keyword>
<dbReference type="EMBL" id="QKSB01000003">
    <property type="protein sequence ID" value="PZE17477.1"/>
    <property type="molecule type" value="Genomic_DNA"/>
</dbReference>
<dbReference type="AlphaFoldDB" id="A0A2W1MZW4"/>
<evidence type="ECO:0000313" key="4">
    <source>
        <dbReference type="Proteomes" id="UP000249248"/>
    </source>
</evidence>
<gene>
    <name evidence="3" type="ORF">DNU06_06520</name>
</gene>
<keyword evidence="1" id="KW-0472">Membrane</keyword>
<comment type="caution">
    <text evidence="3">The sequence shown here is derived from an EMBL/GenBank/DDBJ whole genome shotgun (WGS) entry which is preliminary data.</text>
</comment>
<evidence type="ECO:0000259" key="2">
    <source>
        <dbReference type="Pfam" id="PF01841"/>
    </source>
</evidence>
<protein>
    <recommendedName>
        <fullName evidence="2">Transglutaminase-like domain-containing protein</fullName>
    </recommendedName>
</protein>
<dbReference type="InterPro" id="IPR002931">
    <property type="entry name" value="Transglutaminase-like"/>
</dbReference>
<reference evidence="3 4" key="1">
    <citation type="submission" date="2018-06" db="EMBL/GenBank/DDBJ databases">
        <title>The draft genome sequence of Crocinitomix sp. SM1701.</title>
        <authorList>
            <person name="Zhang X."/>
        </authorList>
    </citation>
    <scope>NUCLEOTIDE SEQUENCE [LARGE SCALE GENOMIC DNA]</scope>
    <source>
        <strain evidence="3 4">SM1701</strain>
    </source>
</reference>
<sequence>MVSDKEEGTPSSNAYSIILLGFIAGVLTIPAFIFLYKYFPSIEINVRENPIRLDHMILFLVLFFVIFYLLKKLRVLILIIVFAGAIILTATNFMNLYTLENLYHDYKALLYDISNNTIEQKFFTNEVKFFKEEKLREAVDYLNPVVRNYAVNVANKHFSEDRILSPSLKWVHFFSIFKEVHEKWNYVYDPHNEDYYAKASETIEQLKFDNQFKGDCDDHAILMGAIIKAVGGEVRLVKTRVSRKDGSTVGHMYPEVKFGDVKELEAVVYLIKNIYFPAETKGKNINYYQDNKGFIWLNFDYNDNYPGGAYQSNIRESEVLI</sequence>
<keyword evidence="1" id="KW-0812">Transmembrane</keyword>
<proteinExistence type="predicted"/>
<dbReference type="Gene3D" id="3.10.620.30">
    <property type="match status" value="1"/>
</dbReference>
<feature type="transmembrane region" description="Helical" evidence="1">
    <location>
        <begin position="14"/>
        <end position="39"/>
    </location>
</feature>
<dbReference type="OrthoDB" id="1523787at2"/>
<organism evidence="3 4">
    <name type="scientific">Putridiphycobacter roseus</name>
    <dbReference type="NCBI Taxonomy" id="2219161"/>
    <lineage>
        <taxon>Bacteria</taxon>
        <taxon>Pseudomonadati</taxon>
        <taxon>Bacteroidota</taxon>
        <taxon>Flavobacteriia</taxon>
        <taxon>Flavobacteriales</taxon>
        <taxon>Crocinitomicaceae</taxon>
        <taxon>Putridiphycobacter</taxon>
    </lineage>
</organism>
<name>A0A2W1MZW4_9FLAO</name>
<dbReference type="Pfam" id="PF01841">
    <property type="entry name" value="Transglut_core"/>
    <property type="match status" value="1"/>
</dbReference>
<evidence type="ECO:0000256" key="1">
    <source>
        <dbReference type="SAM" id="Phobius"/>
    </source>
</evidence>